<dbReference type="RefSeq" id="XP_070921796.1">
    <property type="nucleotide sequence ID" value="XM_071065695.1"/>
</dbReference>
<feature type="domain" description="Flavin reductase like" evidence="6">
    <location>
        <begin position="84"/>
        <end position="234"/>
    </location>
</feature>
<keyword evidence="8" id="KW-1185">Reference proteome</keyword>
<organism evidence="7 8">
    <name type="scientific">Madurella fahalii</name>
    <dbReference type="NCBI Taxonomy" id="1157608"/>
    <lineage>
        <taxon>Eukaryota</taxon>
        <taxon>Fungi</taxon>
        <taxon>Dikarya</taxon>
        <taxon>Ascomycota</taxon>
        <taxon>Pezizomycotina</taxon>
        <taxon>Sordariomycetes</taxon>
        <taxon>Sordariomycetidae</taxon>
        <taxon>Sordariales</taxon>
        <taxon>Sordariales incertae sedis</taxon>
        <taxon>Madurella</taxon>
    </lineage>
</organism>
<comment type="similarity">
    <text evidence="4">Belongs to the flavoredoxin family.</text>
</comment>
<dbReference type="SMART" id="SM00903">
    <property type="entry name" value="Flavin_Reduct"/>
    <property type="match status" value="1"/>
</dbReference>
<reference evidence="7 8" key="1">
    <citation type="submission" date="2024-09" db="EMBL/GenBank/DDBJ databases">
        <title>Itraconazole resistance in Madurella fahalii resulting from another homologue of gene encoding cytochrome P450 14-alpha sterol demethylase (CYP51).</title>
        <authorList>
            <person name="Yoshioka I."/>
            <person name="Fahal A.H."/>
            <person name="Kaneko S."/>
            <person name="Yaguchi T."/>
        </authorList>
    </citation>
    <scope>NUCLEOTIDE SEQUENCE [LARGE SCALE GENOMIC DNA]</scope>
    <source>
        <strain evidence="7 8">IFM 68171</strain>
    </source>
</reference>
<dbReference type="Proteomes" id="UP001628179">
    <property type="component" value="Unassembled WGS sequence"/>
</dbReference>
<comment type="caution">
    <text evidence="7">The sequence shown here is derived from an EMBL/GenBank/DDBJ whole genome shotgun (WGS) entry which is preliminary data.</text>
</comment>
<feature type="region of interest" description="Disordered" evidence="5">
    <location>
        <begin position="1"/>
        <end position="30"/>
    </location>
</feature>
<dbReference type="InterPro" id="IPR012349">
    <property type="entry name" value="Split_barrel_FMN-bd"/>
</dbReference>
<dbReference type="GeneID" id="98181018"/>
<dbReference type="SUPFAM" id="SSF50475">
    <property type="entry name" value="FMN-binding split barrel"/>
    <property type="match status" value="1"/>
</dbReference>
<dbReference type="Gene3D" id="2.30.110.10">
    <property type="entry name" value="Electron Transport, Fmn-binding Protein, Chain A"/>
    <property type="match status" value="1"/>
</dbReference>
<evidence type="ECO:0000256" key="5">
    <source>
        <dbReference type="SAM" id="MobiDB-lite"/>
    </source>
</evidence>
<name>A0ABQ0GQR1_9PEZI</name>
<keyword evidence="2" id="KW-0285">Flavoprotein</keyword>
<keyword evidence="3" id="KW-0288">FMN</keyword>
<evidence type="ECO:0000313" key="8">
    <source>
        <dbReference type="Proteomes" id="UP001628179"/>
    </source>
</evidence>
<evidence type="ECO:0000256" key="3">
    <source>
        <dbReference type="ARBA" id="ARBA00022643"/>
    </source>
</evidence>
<dbReference type="PANTHER" id="PTHR33798">
    <property type="entry name" value="FLAVOPROTEIN OXYGENASE"/>
    <property type="match status" value="1"/>
</dbReference>
<evidence type="ECO:0000313" key="7">
    <source>
        <dbReference type="EMBL" id="GAB1320066.1"/>
    </source>
</evidence>
<dbReference type="Pfam" id="PF01613">
    <property type="entry name" value="Flavin_Reduct"/>
    <property type="match status" value="1"/>
</dbReference>
<evidence type="ECO:0000256" key="4">
    <source>
        <dbReference type="ARBA" id="ARBA00038054"/>
    </source>
</evidence>
<gene>
    <name evidence="7" type="ORF">MFIFM68171_10276</name>
</gene>
<dbReference type="EMBL" id="BAAFSV010000006">
    <property type="protein sequence ID" value="GAB1320066.1"/>
    <property type="molecule type" value="Genomic_DNA"/>
</dbReference>
<evidence type="ECO:0000259" key="6">
    <source>
        <dbReference type="SMART" id="SM00903"/>
    </source>
</evidence>
<sequence>MAAEKTANWEKQIQRNPHPDFKQVEASRPPYDASKSFQYIQTPSPNWTFGSGANSQAGSEKKHIPIDPYAAGRPQSFNYKLLISAIVPRPIALLSTRSADGRLTNLAPFSYFNVICHDPPLFTIGFASALEASRAKDSLRHLHDTRECVINMIADGFVEAANSTSINCPSDVSEWDVSGLTPAYDCETVRPARVREAVFAIEGKLESVREFESRVEKGKVTATLAVVEGTRFWAREDAVNGERSLIDPKVLRPIGRVGGITYSRLTEGIELPRPDFARDLGVEGAKKLESKHPAN</sequence>
<dbReference type="InterPro" id="IPR002563">
    <property type="entry name" value="Flavin_Rdtase-like_dom"/>
</dbReference>
<evidence type="ECO:0000256" key="2">
    <source>
        <dbReference type="ARBA" id="ARBA00022630"/>
    </source>
</evidence>
<dbReference type="PANTHER" id="PTHR33798:SF5">
    <property type="entry name" value="FLAVIN REDUCTASE LIKE DOMAIN-CONTAINING PROTEIN"/>
    <property type="match status" value="1"/>
</dbReference>
<protein>
    <recommendedName>
        <fullName evidence="6">Flavin reductase like domain-containing protein</fullName>
    </recommendedName>
</protein>
<proteinExistence type="inferred from homology"/>
<comment type="cofactor">
    <cofactor evidence="1">
        <name>FMN</name>
        <dbReference type="ChEBI" id="CHEBI:58210"/>
    </cofactor>
</comment>
<accession>A0ABQ0GQR1</accession>
<evidence type="ECO:0000256" key="1">
    <source>
        <dbReference type="ARBA" id="ARBA00001917"/>
    </source>
</evidence>